<dbReference type="Gene3D" id="6.20.210.20">
    <property type="entry name" value="THAP domain"/>
    <property type="match status" value="1"/>
</dbReference>
<dbReference type="SUPFAM" id="SSF57716">
    <property type="entry name" value="Glucocorticoid receptor-like (DNA-binding domain)"/>
    <property type="match status" value="1"/>
</dbReference>
<dbReference type="Pfam" id="PF05485">
    <property type="entry name" value="THAP"/>
    <property type="match status" value="1"/>
</dbReference>
<evidence type="ECO:0000256" key="5">
    <source>
        <dbReference type="PROSITE-ProRule" id="PRU00309"/>
    </source>
</evidence>
<protein>
    <recommendedName>
        <fullName evidence="6">THAP-type domain-containing protein</fullName>
    </recommendedName>
</protein>
<reference evidence="7 8" key="1">
    <citation type="submission" date="2023-11" db="EMBL/GenBank/DDBJ databases">
        <authorList>
            <person name="Hedman E."/>
            <person name="Englund M."/>
            <person name="Stromberg M."/>
            <person name="Nyberg Akerstrom W."/>
            <person name="Nylinder S."/>
            <person name="Jareborg N."/>
            <person name="Kallberg Y."/>
            <person name="Kronander E."/>
        </authorList>
    </citation>
    <scope>NUCLEOTIDE SEQUENCE [LARGE SCALE GENOMIC DNA]</scope>
</reference>
<dbReference type="EMBL" id="CAVLGL010000079">
    <property type="protein sequence ID" value="CAK1585542.1"/>
    <property type="molecule type" value="Genomic_DNA"/>
</dbReference>
<evidence type="ECO:0000259" key="6">
    <source>
        <dbReference type="PROSITE" id="PS50950"/>
    </source>
</evidence>
<dbReference type="AlphaFoldDB" id="A0AAV1KUR7"/>
<name>A0AAV1KUR7_9NEOP</name>
<dbReference type="Pfam" id="PF12017">
    <property type="entry name" value="Tnp_P_element"/>
    <property type="match status" value="1"/>
</dbReference>
<gene>
    <name evidence="7" type="ORF">PARMNEM_LOCUS6608</name>
</gene>
<dbReference type="InterPro" id="IPR038441">
    <property type="entry name" value="THAP_Znf_sf"/>
</dbReference>
<dbReference type="InterPro" id="IPR006612">
    <property type="entry name" value="THAP_Znf"/>
</dbReference>
<organism evidence="7 8">
    <name type="scientific">Parnassius mnemosyne</name>
    <name type="common">clouded apollo</name>
    <dbReference type="NCBI Taxonomy" id="213953"/>
    <lineage>
        <taxon>Eukaryota</taxon>
        <taxon>Metazoa</taxon>
        <taxon>Ecdysozoa</taxon>
        <taxon>Arthropoda</taxon>
        <taxon>Hexapoda</taxon>
        <taxon>Insecta</taxon>
        <taxon>Pterygota</taxon>
        <taxon>Neoptera</taxon>
        <taxon>Endopterygota</taxon>
        <taxon>Lepidoptera</taxon>
        <taxon>Glossata</taxon>
        <taxon>Ditrysia</taxon>
        <taxon>Papilionoidea</taxon>
        <taxon>Papilionidae</taxon>
        <taxon>Parnassiinae</taxon>
        <taxon>Parnassini</taxon>
        <taxon>Parnassius</taxon>
        <taxon>Driopa</taxon>
    </lineage>
</organism>
<dbReference type="SMART" id="SM00980">
    <property type="entry name" value="THAP"/>
    <property type="match status" value="1"/>
</dbReference>
<evidence type="ECO:0000256" key="1">
    <source>
        <dbReference type="ARBA" id="ARBA00022723"/>
    </source>
</evidence>
<dbReference type="GO" id="GO:0008270">
    <property type="term" value="F:zinc ion binding"/>
    <property type="evidence" value="ECO:0007669"/>
    <property type="project" value="UniProtKB-KW"/>
</dbReference>
<keyword evidence="4 5" id="KW-0238">DNA-binding</keyword>
<evidence type="ECO:0000313" key="7">
    <source>
        <dbReference type="EMBL" id="CAK1585542.1"/>
    </source>
</evidence>
<keyword evidence="8" id="KW-1185">Reference proteome</keyword>
<feature type="domain" description="THAP-type" evidence="6">
    <location>
        <begin position="1"/>
        <end position="79"/>
    </location>
</feature>
<accession>A0AAV1KUR7</accession>
<dbReference type="InterPro" id="IPR021896">
    <property type="entry name" value="THAP9-like_HTH"/>
</dbReference>
<keyword evidence="2 5" id="KW-0863">Zinc-finger</keyword>
<proteinExistence type="predicted"/>
<dbReference type="GO" id="GO:0003677">
    <property type="term" value="F:DNA binding"/>
    <property type="evidence" value="ECO:0007669"/>
    <property type="project" value="UniProtKB-UniRule"/>
</dbReference>
<sequence length="361" mass="41547">MYFKCCIPNCASKREEAKLHKFPSAEDQRNKWLEFINCDNLKRMHSSNLVKMLVCHKHFEKKFHTAKSGIKMTAYPTLFSLEEIESGFSSRSNNEQENVLVDHTYTRKRHYDHTYYKIEQHSPLQKAQDPLIDLTNIPSTSFAPLSHLDNLGNVSDFTDIPSTSFAPQSHLDNLGNVSDFTDIPSTSFAPLSHLDNLGNVSDFTDIPSTSFAPQSHLDNLGNVSGELISTTPKKVVKKRLVQKFSKLSPQYKLLYSKFKKSKRQLNYNVRVRRALALSKDHTFEKMTGKMNPLAKKFFYMQIKMCMKKKKGRRFSLEEKLIALSIMKQSPKAYRFLQKMFILPSNTTLKKMITELDVKAGI</sequence>
<evidence type="ECO:0000313" key="8">
    <source>
        <dbReference type="Proteomes" id="UP001314205"/>
    </source>
</evidence>
<dbReference type="Proteomes" id="UP001314205">
    <property type="component" value="Unassembled WGS sequence"/>
</dbReference>
<keyword evidence="1" id="KW-0479">Metal-binding</keyword>
<evidence type="ECO:0000256" key="2">
    <source>
        <dbReference type="ARBA" id="ARBA00022771"/>
    </source>
</evidence>
<evidence type="ECO:0000256" key="3">
    <source>
        <dbReference type="ARBA" id="ARBA00022833"/>
    </source>
</evidence>
<evidence type="ECO:0000256" key="4">
    <source>
        <dbReference type="ARBA" id="ARBA00023125"/>
    </source>
</evidence>
<keyword evidence="3" id="KW-0862">Zinc</keyword>
<dbReference type="PROSITE" id="PS50950">
    <property type="entry name" value="ZF_THAP"/>
    <property type="match status" value="1"/>
</dbReference>
<dbReference type="SMART" id="SM00692">
    <property type="entry name" value="DM3"/>
    <property type="match status" value="1"/>
</dbReference>
<comment type="caution">
    <text evidence="7">The sequence shown here is derived from an EMBL/GenBank/DDBJ whole genome shotgun (WGS) entry which is preliminary data.</text>
</comment>